<dbReference type="Proteomes" id="UP001044222">
    <property type="component" value="Chromosome 10"/>
</dbReference>
<evidence type="ECO:0000256" key="4">
    <source>
        <dbReference type="ARBA" id="ARBA00023157"/>
    </source>
</evidence>
<feature type="chain" id="PRO_5039499608" description="Beta-microseminoprotein" evidence="5">
    <location>
        <begin position="20"/>
        <end position="106"/>
    </location>
</feature>
<feature type="signal peptide" evidence="5">
    <location>
        <begin position="1"/>
        <end position="19"/>
    </location>
</feature>
<keyword evidence="7" id="KW-1185">Reference proteome</keyword>
<dbReference type="Gene3D" id="2.60.40.1900">
    <property type="entry name" value="Beta-microseminoprotein (PSP94) domain"/>
    <property type="match status" value="1"/>
</dbReference>
<dbReference type="Pfam" id="PF05825">
    <property type="entry name" value="PSP94"/>
    <property type="match status" value="1"/>
</dbReference>
<dbReference type="GO" id="GO:0005576">
    <property type="term" value="C:extracellular region"/>
    <property type="evidence" value="ECO:0007669"/>
    <property type="project" value="UniProtKB-SubCell"/>
</dbReference>
<evidence type="ECO:0008006" key="8">
    <source>
        <dbReference type="Google" id="ProtNLM"/>
    </source>
</evidence>
<keyword evidence="3" id="KW-0964">Secreted</keyword>
<protein>
    <recommendedName>
        <fullName evidence="8">Beta-microseminoprotein</fullName>
    </recommendedName>
</protein>
<keyword evidence="4" id="KW-1015">Disulfide bond</keyword>
<evidence type="ECO:0000256" key="2">
    <source>
        <dbReference type="ARBA" id="ARBA00010352"/>
    </source>
</evidence>
<evidence type="ECO:0000313" key="7">
    <source>
        <dbReference type="Proteomes" id="UP001044222"/>
    </source>
</evidence>
<keyword evidence="5" id="KW-0732">Signal</keyword>
<organism evidence="6 7">
    <name type="scientific">Anguilla anguilla</name>
    <name type="common">European freshwater eel</name>
    <name type="synonym">Muraena anguilla</name>
    <dbReference type="NCBI Taxonomy" id="7936"/>
    <lineage>
        <taxon>Eukaryota</taxon>
        <taxon>Metazoa</taxon>
        <taxon>Chordata</taxon>
        <taxon>Craniata</taxon>
        <taxon>Vertebrata</taxon>
        <taxon>Euteleostomi</taxon>
        <taxon>Actinopterygii</taxon>
        <taxon>Neopterygii</taxon>
        <taxon>Teleostei</taxon>
        <taxon>Anguilliformes</taxon>
        <taxon>Anguillidae</taxon>
        <taxon>Anguilla</taxon>
    </lineage>
</organism>
<comment type="similarity">
    <text evidence="2">Belongs to the beta-microseminoprotein family.</text>
</comment>
<gene>
    <name evidence="6" type="ORF">ANANG_G00189910</name>
</gene>
<evidence type="ECO:0000313" key="6">
    <source>
        <dbReference type="EMBL" id="KAG5840544.1"/>
    </source>
</evidence>
<dbReference type="InterPro" id="IPR008735">
    <property type="entry name" value="PSP94"/>
</dbReference>
<comment type="subcellular location">
    <subcellularLocation>
        <location evidence="1">Secreted</location>
    </subcellularLocation>
</comment>
<comment type="caution">
    <text evidence="6">The sequence shown here is derived from an EMBL/GenBank/DDBJ whole genome shotgun (WGS) entry which is preliminary data.</text>
</comment>
<dbReference type="AlphaFoldDB" id="A0A9D3M0X1"/>
<proteinExistence type="inferred from homology"/>
<sequence length="106" mass="11686">MKYLALALLLCTQLHLLHGACFNTLPTLSDDLSGCVDKDGTVRPLDSTWRNSDCQDCTCDGCCDAFSTPVSIPDDCTMEFDKKECKYNVFKKNDHAVPCEVGQMIG</sequence>
<dbReference type="EMBL" id="JAFIRN010000010">
    <property type="protein sequence ID" value="KAG5840544.1"/>
    <property type="molecule type" value="Genomic_DNA"/>
</dbReference>
<evidence type="ECO:0000256" key="3">
    <source>
        <dbReference type="ARBA" id="ARBA00022525"/>
    </source>
</evidence>
<reference evidence="6" key="1">
    <citation type="submission" date="2021-01" db="EMBL/GenBank/DDBJ databases">
        <title>A chromosome-scale assembly of European eel, Anguilla anguilla.</title>
        <authorList>
            <person name="Henkel C."/>
            <person name="Jong-Raadsen S.A."/>
            <person name="Dufour S."/>
            <person name="Weltzien F.-A."/>
            <person name="Palstra A.P."/>
            <person name="Pelster B."/>
            <person name="Spaink H.P."/>
            <person name="Van Den Thillart G.E."/>
            <person name="Jansen H."/>
            <person name="Zahm M."/>
            <person name="Klopp C."/>
            <person name="Cedric C."/>
            <person name="Louis A."/>
            <person name="Berthelot C."/>
            <person name="Parey E."/>
            <person name="Roest Crollius H."/>
            <person name="Montfort J."/>
            <person name="Robinson-Rechavi M."/>
            <person name="Bucao C."/>
            <person name="Bouchez O."/>
            <person name="Gislard M."/>
            <person name="Lluch J."/>
            <person name="Milhes M."/>
            <person name="Lampietro C."/>
            <person name="Lopez Roques C."/>
            <person name="Donnadieu C."/>
            <person name="Braasch I."/>
            <person name="Desvignes T."/>
            <person name="Postlethwait J."/>
            <person name="Bobe J."/>
            <person name="Guiguen Y."/>
            <person name="Dirks R."/>
        </authorList>
    </citation>
    <scope>NUCLEOTIDE SEQUENCE</scope>
    <source>
        <strain evidence="6">Tag_6206</strain>
        <tissue evidence="6">Liver</tissue>
    </source>
</reference>
<dbReference type="PANTHER" id="PTHR10500:SF7">
    <property type="entry name" value="BETA-MICROSEMINOPROTEIN"/>
    <property type="match status" value="1"/>
</dbReference>
<evidence type="ECO:0000256" key="1">
    <source>
        <dbReference type="ARBA" id="ARBA00004613"/>
    </source>
</evidence>
<accession>A0A9D3M0X1</accession>
<evidence type="ECO:0000256" key="5">
    <source>
        <dbReference type="SAM" id="SignalP"/>
    </source>
</evidence>
<name>A0A9D3M0X1_ANGAN</name>
<dbReference type="PANTHER" id="PTHR10500">
    <property type="entry name" value="BETA-MICROSEMINOPROTEIN"/>
    <property type="match status" value="1"/>
</dbReference>